<keyword evidence="1" id="KW-0812">Transmembrane</keyword>
<dbReference type="InterPro" id="IPR036259">
    <property type="entry name" value="MFS_trans_sf"/>
</dbReference>
<feature type="transmembrane region" description="Helical" evidence="1">
    <location>
        <begin position="296"/>
        <end position="321"/>
    </location>
</feature>
<dbReference type="EMBL" id="JACHMB010000001">
    <property type="protein sequence ID" value="MBB5785105.1"/>
    <property type="molecule type" value="Genomic_DNA"/>
</dbReference>
<evidence type="ECO:0000313" key="3">
    <source>
        <dbReference type="Proteomes" id="UP000579153"/>
    </source>
</evidence>
<name>A0A7W9GJP4_9ACTN</name>
<keyword evidence="1" id="KW-0472">Membrane</keyword>
<accession>A0A7W9GJP4</accession>
<evidence type="ECO:0000256" key="1">
    <source>
        <dbReference type="SAM" id="Phobius"/>
    </source>
</evidence>
<feature type="transmembrane region" description="Helical" evidence="1">
    <location>
        <begin position="262"/>
        <end position="284"/>
    </location>
</feature>
<reference evidence="2 3" key="1">
    <citation type="submission" date="2020-08" db="EMBL/GenBank/DDBJ databases">
        <title>Sequencing the genomes of 1000 actinobacteria strains.</title>
        <authorList>
            <person name="Klenk H.-P."/>
        </authorList>
    </citation>
    <scope>NUCLEOTIDE SEQUENCE [LARGE SCALE GENOMIC DNA]</scope>
    <source>
        <strain evidence="2 3">DSM 45507</strain>
    </source>
</reference>
<dbReference type="SUPFAM" id="SSF103473">
    <property type="entry name" value="MFS general substrate transporter"/>
    <property type="match status" value="1"/>
</dbReference>
<proteinExistence type="predicted"/>
<sequence length="411" mass="41712">MTPTPIPAHRAAPVPAAVAWPRHRVRRRPGHHLGVTMRFPAAYALPPGAPPTGHRPWGVAFWCACAGAGMLALLSDGGWPPAEHGRLPRLGLTVALVPLAPALPHPSGIARHVPDLVGAVLSTSALAAGVLADTRGSAWGRLYRRSPGRAAAAAEPITRSYAGSYVTSWWRRAHAIDLRLRRRSGLPTAAGAFCLSGAASFAALAMGPPFVETAGLLSATIAVTPAAVLAVRRVGTGGVVYGGGFALGGGCAPLLAHSSSDGWSLLGAVLMGAGFGALAVGLLAGTIASAGPGQHASAIGTIGTWALLGGVIGAMGATVLIDRPLSEGPDSGLVSVLVAVLPAAVLLAATALVRVAGASGHETEPRSQRAAEEGPAMFRRLLAEPRGHANPVRSEVPARFATYDREVVNPR</sequence>
<gene>
    <name evidence="2" type="ORF">HD596_011861</name>
</gene>
<evidence type="ECO:0000313" key="2">
    <source>
        <dbReference type="EMBL" id="MBB5785105.1"/>
    </source>
</evidence>
<dbReference type="AlphaFoldDB" id="A0A7W9GJP4"/>
<feature type="transmembrane region" description="Helical" evidence="1">
    <location>
        <begin position="186"/>
        <end position="207"/>
    </location>
</feature>
<feature type="transmembrane region" description="Helical" evidence="1">
    <location>
        <begin position="213"/>
        <end position="231"/>
    </location>
</feature>
<organism evidence="2 3">
    <name type="scientific">Nonomuraea jabiensis</name>
    <dbReference type="NCBI Taxonomy" id="882448"/>
    <lineage>
        <taxon>Bacteria</taxon>
        <taxon>Bacillati</taxon>
        <taxon>Actinomycetota</taxon>
        <taxon>Actinomycetes</taxon>
        <taxon>Streptosporangiales</taxon>
        <taxon>Streptosporangiaceae</taxon>
        <taxon>Nonomuraea</taxon>
    </lineage>
</organism>
<dbReference type="RefSeq" id="WP_185077928.1">
    <property type="nucleotide sequence ID" value="NZ_JACHMB010000001.1"/>
</dbReference>
<comment type="caution">
    <text evidence="2">The sequence shown here is derived from an EMBL/GenBank/DDBJ whole genome shotgun (WGS) entry which is preliminary data.</text>
</comment>
<keyword evidence="1" id="KW-1133">Transmembrane helix</keyword>
<dbReference type="Proteomes" id="UP000579153">
    <property type="component" value="Unassembled WGS sequence"/>
</dbReference>
<feature type="transmembrane region" description="Helical" evidence="1">
    <location>
        <begin position="238"/>
        <end position="256"/>
    </location>
</feature>
<keyword evidence="3" id="KW-1185">Reference proteome</keyword>
<feature type="transmembrane region" description="Helical" evidence="1">
    <location>
        <begin position="333"/>
        <end position="356"/>
    </location>
</feature>
<protein>
    <submittedName>
        <fullName evidence="2">Putative membrane protein YeaQ/YmgE (Transglycosylase-associated protein family)</fullName>
    </submittedName>
</protein>